<protein>
    <submittedName>
        <fullName evidence="3">Glutathione transferase GstA</fullName>
    </submittedName>
</protein>
<dbReference type="AlphaFoldDB" id="A0A2U2AD26"/>
<gene>
    <name evidence="3" type="ORF">DC083_08055</name>
</gene>
<dbReference type="InterPro" id="IPR004045">
    <property type="entry name" value="Glutathione_S-Trfase_N"/>
</dbReference>
<dbReference type="GO" id="GO:0005737">
    <property type="term" value="C:cytoplasm"/>
    <property type="evidence" value="ECO:0007669"/>
    <property type="project" value="TreeGrafter"/>
</dbReference>
<accession>A0A2U2AD26</accession>
<keyword evidence="3" id="KW-0808">Transferase</keyword>
<dbReference type="OrthoDB" id="8772754at2"/>
<dbReference type="InterPro" id="IPR036249">
    <property type="entry name" value="Thioredoxin-like_sf"/>
</dbReference>
<dbReference type="EMBL" id="QEWQ01000005">
    <property type="protein sequence ID" value="PWD80560.1"/>
    <property type="molecule type" value="Genomic_DNA"/>
</dbReference>
<comment type="caution">
    <text evidence="3">The sequence shown here is derived from an EMBL/GenBank/DDBJ whole genome shotgun (WGS) entry which is preliminary data.</text>
</comment>
<dbReference type="PROSITE" id="PS50404">
    <property type="entry name" value="GST_NTER"/>
    <property type="match status" value="1"/>
</dbReference>
<dbReference type="PANTHER" id="PTHR43986">
    <property type="entry name" value="ELONGATION FACTOR 1-GAMMA"/>
    <property type="match status" value="1"/>
</dbReference>
<feature type="domain" description="GST N-terminal" evidence="1">
    <location>
        <begin position="1"/>
        <end position="81"/>
    </location>
</feature>
<reference evidence="4" key="1">
    <citation type="submission" date="2018-05" db="EMBL/GenBank/DDBJ databases">
        <title>Ignatzschineria dubaiensis sp. nov., isolated from necrotic foot tissues of dromedaries (Camelus dromedarius) and associated maggots in Dubai, United Arab Emirates.</title>
        <authorList>
            <person name="Tsang C.C."/>
            <person name="Tang J.Y.M."/>
            <person name="Fong J.Y.H."/>
            <person name="Kinne J."/>
            <person name="Lee H.H."/>
            <person name="Joseph M."/>
            <person name="Jose S."/>
            <person name="Schuster R.K."/>
            <person name="Tang Y."/>
            <person name="Sivakumar S."/>
            <person name="Chen J.H.K."/>
            <person name="Teng J.L.L."/>
            <person name="Lau S.K.P."/>
            <person name="Wernery U."/>
            <person name="Woo P.C.Y."/>
        </authorList>
    </citation>
    <scope>NUCLEOTIDE SEQUENCE [LARGE SCALE GENOMIC DNA]</scope>
    <source>
        <strain evidence="4">KCTC 22644</strain>
    </source>
</reference>
<feature type="domain" description="GST C-terminal" evidence="2">
    <location>
        <begin position="86"/>
        <end position="195"/>
    </location>
</feature>
<dbReference type="GO" id="GO:0016740">
    <property type="term" value="F:transferase activity"/>
    <property type="evidence" value="ECO:0007669"/>
    <property type="project" value="UniProtKB-KW"/>
</dbReference>
<dbReference type="CDD" id="cd03057">
    <property type="entry name" value="GST_N_Beta"/>
    <property type="match status" value="1"/>
</dbReference>
<dbReference type="PANTHER" id="PTHR43986:SF1">
    <property type="entry name" value="ELONGATION FACTOR 1-GAMMA"/>
    <property type="match status" value="1"/>
</dbReference>
<sequence length="195" mass="21904">MKLYYSKGSCSEVPQTIAKMLNITLDLIAVDLATGKTENGVLFAEETGKSYVPVLQLDNGKTISEVPAIAAYLCQLVPNQTLFPFEGEALVAQLSWLNFIATEIHQSYQPIFRRVFGQVVSDDWFEAGQSNILKSYHSLLPLLENQSFLMGETFTCADIYLYTTLQWAVTTKVGLDADHDFKAYRRRVKSMIESV</sequence>
<dbReference type="Pfam" id="PF13410">
    <property type="entry name" value="GST_C_2"/>
    <property type="match status" value="1"/>
</dbReference>
<dbReference type="Gene3D" id="3.40.30.10">
    <property type="entry name" value="Glutaredoxin"/>
    <property type="match status" value="1"/>
</dbReference>
<dbReference type="SUPFAM" id="SSF47616">
    <property type="entry name" value="GST C-terminal domain-like"/>
    <property type="match status" value="1"/>
</dbReference>
<organism evidence="3 4">
    <name type="scientific">Ignatzschineria ureiclastica</name>
    <dbReference type="NCBI Taxonomy" id="472582"/>
    <lineage>
        <taxon>Bacteria</taxon>
        <taxon>Pseudomonadati</taxon>
        <taxon>Pseudomonadota</taxon>
        <taxon>Gammaproteobacteria</taxon>
        <taxon>Cardiobacteriales</taxon>
        <taxon>Ignatzschineriaceae</taxon>
        <taxon>Ignatzschineria</taxon>
    </lineage>
</organism>
<dbReference type="GO" id="GO:0006414">
    <property type="term" value="P:translational elongation"/>
    <property type="evidence" value="ECO:0007669"/>
    <property type="project" value="TreeGrafter"/>
</dbReference>
<dbReference type="Proteomes" id="UP000245020">
    <property type="component" value="Unassembled WGS sequence"/>
</dbReference>
<evidence type="ECO:0000259" key="1">
    <source>
        <dbReference type="PROSITE" id="PS50404"/>
    </source>
</evidence>
<keyword evidence="4" id="KW-1185">Reference proteome</keyword>
<dbReference type="SUPFAM" id="SSF52833">
    <property type="entry name" value="Thioredoxin-like"/>
    <property type="match status" value="1"/>
</dbReference>
<name>A0A2U2AD26_9GAMM</name>
<dbReference type="Gene3D" id="1.20.1050.10">
    <property type="match status" value="1"/>
</dbReference>
<dbReference type="PROSITE" id="PS50405">
    <property type="entry name" value="GST_CTER"/>
    <property type="match status" value="1"/>
</dbReference>
<dbReference type="InterPro" id="IPR010987">
    <property type="entry name" value="Glutathione-S-Trfase_C-like"/>
</dbReference>
<dbReference type="RefSeq" id="WP_109189717.1">
    <property type="nucleotide sequence ID" value="NZ_BMYA01000006.1"/>
</dbReference>
<dbReference type="InterPro" id="IPR050802">
    <property type="entry name" value="EF-GSTs"/>
</dbReference>
<evidence type="ECO:0000313" key="3">
    <source>
        <dbReference type="EMBL" id="PWD80560.1"/>
    </source>
</evidence>
<dbReference type="InterPro" id="IPR036282">
    <property type="entry name" value="Glutathione-S-Trfase_C_sf"/>
</dbReference>
<evidence type="ECO:0000313" key="4">
    <source>
        <dbReference type="Proteomes" id="UP000245020"/>
    </source>
</evidence>
<evidence type="ECO:0000259" key="2">
    <source>
        <dbReference type="PROSITE" id="PS50405"/>
    </source>
</evidence>
<proteinExistence type="predicted"/>